<dbReference type="Gene3D" id="3.40.50.300">
    <property type="entry name" value="P-loop containing nucleotide triphosphate hydrolases"/>
    <property type="match status" value="1"/>
</dbReference>
<dbReference type="InterPro" id="IPR002586">
    <property type="entry name" value="CobQ/CobB/MinD/ParA_Nub-bd_dom"/>
</dbReference>
<keyword evidence="13" id="KW-1185">Reference proteome</keyword>
<dbReference type="Gene3D" id="3.40.50.880">
    <property type="match status" value="1"/>
</dbReference>
<dbReference type="InterPro" id="IPR015421">
    <property type="entry name" value="PyrdxlP-dep_Trfase_major"/>
</dbReference>
<dbReference type="InterPro" id="IPR029062">
    <property type="entry name" value="Class_I_gatase-like"/>
</dbReference>
<comment type="function">
    <text evidence="7">Catalyzes the ATP-dependent amidation of the two carboxylate groups at positions a and c of hydrogenobyrinate, using either L-glutamine or ammonia as the nitrogen source.</text>
</comment>
<dbReference type="Gene3D" id="3.90.1150.10">
    <property type="entry name" value="Aspartate Aminotransferase, domain 1"/>
    <property type="match status" value="1"/>
</dbReference>
<evidence type="ECO:0000259" key="11">
    <source>
        <dbReference type="Pfam" id="PF07685"/>
    </source>
</evidence>
<comment type="miscellaneous">
    <text evidence="7">The a and c carboxylates of hydrogenobyrinate are activated for nucleophilic attack via formation of a phosphorylated intermediate by ATP. CobB catalyzes first the amidation of the c-carboxylate, and then that of the a-carboxylate.</text>
</comment>
<comment type="similarity">
    <text evidence="7">Belongs to the CobB/CbiA family.</text>
</comment>
<evidence type="ECO:0000259" key="10">
    <source>
        <dbReference type="Pfam" id="PF01656"/>
    </source>
</evidence>
<accession>A0A1H1P1G1</accession>
<dbReference type="InterPro" id="IPR004839">
    <property type="entry name" value="Aminotransferase_I/II_large"/>
</dbReference>
<dbReference type="GO" id="GO:0005524">
    <property type="term" value="F:ATP binding"/>
    <property type="evidence" value="ECO:0007669"/>
    <property type="project" value="UniProtKB-UniRule"/>
</dbReference>
<evidence type="ECO:0000256" key="2">
    <source>
        <dbReference type="ARBA" id="ARBA00022598"/>
    </source>
</evidence>
<feature type="domain" description="CobQ/CobB/MinD/ParA nucleotide binding" evidence="10">
    <location>
        <begin position="9"/>
        <end position="190"/>
    </location>
</feature>
<comment type="catalytic activity">
    <reaction evidence="7">
        <text>hydrogenobyrinate + 2 L-glutamine + 2 ATP + 2 H2O = hydrogenobyrinate a,c-diamide + 2 L-glutamate + 2 ADP + 2 phosphate + 2 H(+)</text>
        <dbReference type="Rhea" id="RHEA:12544"/>
        <dbReference type="ChEBI" id="CHEBI:15377"/>
        <dbReference type="ChEBI" id="CHEBI:15378"/>
        <dbReference type="ChEBI" id="CHEBI:29985"/>
        <dbReference type="ChEBI" id="CHEBI:30616"/>
        <dbReference type="ChEBI" id="CHEBI:43474"/>
        <dbReference type="ChEBI" id="CHEBI:58359"/>
        <dbReference type="ChEBI" id="CHEBI:77873"/>
        <dbReference type="ChEBI" id="CHEBI:77874"/>
        <dbReference type="ChEBI" id="CHEBI:456216"/>
        <dbReference type="EC" id="6.3.5.9"/>
    </reaction>
</comment>
<feature type="compositionally biased region" description="Low complexity" evidence="8">
    <location>
        <begin position="406"/>
        <end position="425"/>
    </location>
</feature>
<dbReference type="GO" id="GO:0030170">
    <property type="term" value="F:pyridoxal phosphate binding"/>
    <property type="evidence" value="ECO:0007669"/>
    <property type="project" value="InterPro"/>
</dbReference>
<name>A0A1H1P1G1_9ACTN</name>
<keyword evidence="4 7" id="KW-0067">ATP-binding</keyword>
<dbReference type="SUPFAM" id="SSF52317">
    <property type="entry name" value="Class I glutamine amidotransferase-like"/>
    <property type="match status" value="1"/>
</dbReference>
<dbReference type="EC" id="6.3.5.9" evidence="7"/>
<evidence type="ECO:0000256" key="7">
    <source>
        <dbReference type="HAMAP-Rule" id="MF_00027"/>
    </source>
</evidence>
<dbReference type="CDD" id="cd05388">
    <property type="entry name" value="CobB_N"/>
    <property type="match status" value="1"/>
</dbReference>
<dbReference type="GO" id="GO:0042242">
    <property type="term" value="F:cobyrinic acid a,c-diamide synthase activity"/>
    <property type="evidence" value="ECO:0007669"/>
    <property type="project" value="InterPro"/>
</dbReference>
<dbReference type="AlphaFoldDB" id="A0A1H1P1G1"/>
<evidence type="ECO:0000256" key="1">
    <source>
        <dbReference type="ARBA" id="ARBA00001946"/>
    </source>
</evidence>
<evidence type="ECO:0000256" key="8">
    <source>
        <dbReference type="SAM" id="MobiDB-lite"/>
    </source>
</evidence>
<dbReference type="CDD" id="cd00609">
    <property type="entry name" value="AAT_like"/>
    <property type="match status" value="1"/>
</dbReference>
<comment type="domain">
    <text evidence="7">Comprises of two domains. The C-terminal domain contains the binding site for glutamine and catalyzes the hydrolysis of this substrate to glutamate and ammonia. The N-terminal domain is anticipated to bind ATP and hydrogenobyrinate and catalyzes the ultimate synthesis of the diamide product. The ammonia produced via the glutaminase domain is probably translocated to the adjacent domain via a molecular tunnel, where it reacts with an activated intermediate.</text>
</comment>
<dbReference type="Proteomes" id="UP000198859">
    <property type="component" value="Chromosome I"/>
</dbReference>
<dbReference type="InterPro" id="IPR004484">
    <property type="entry name" value="CbiA/CobB_synth"/>
</dbReference>
<feature type="site" description="Increases nucleophilicity of active site Cys" evidence="7">
    <location>
        <position position="446"/>
    </location>
</feature>
<evidence type="ECO:0000313" key="12">
    <source>
        <dbReference type="EMBL" id="SDS04845.1"/>
    </source>
</evidence>
<keyword evidence="5 7" id="KW-0460">Magnesium</keyword>
<dbReference type="UniPathway" id="UPA00148">
    <property type="reaction ID" value="UER00220"/>
</dbReference>
<dbReference type="PANTHER" id="PTHR43873">
    <property type="entry name" value="COBYRINATE A,C-DIAMIDE SYNTHASE"/>
    <property type="match status" value="1"/>
</dbReference>
<evidence type="ECO:0000256" key="5">
    <source>
        <dbReference type="ARBA" id="ARBA00022842"/>
    </source>
</evidence>
<evidence type="ECO:0000256" key="4">
    <source>
        <dbReference type="ARBA" id="ARBA00022840"/>
    </source>
</evidence>
<gene>
    <name evidence="7" type="primary">cobB</name>
    <name evidence="12" type="ORF">SAMN04488570_1017</name>
</gene>
<dbReference type="SUPFAM" id="SSF53383">
    <property type="entry name" value="PLP-dependent transferases"/>
    <property type="match status" value="1"/>
</dbReference>
<keyword evidence="3 7" id="KW-0547">Nucleotide-binding</keyword>
<dbReference type="CDD" id="cd03130">
    <property type="entry name" value="GATase1_CobB"/>
    <property type="match status" value="1"/>
</dbReference>
<dbReference type="Pfam" id="PF00155">
    <property type="entry name" value="Aminotran_1_2"/>
    <property type="match status" value="1"/>
</dbReference>
<dbReference type="HAMAP" id="MF_00027">
    <property type="entry name" value="CobB_CbiA"/>
    <property type="match status" value="1"/>
</dbReference>
<dbReference type="InterPro" id="IPR027417">
    <property type="entry name" value="P-loop_NTPase"/>
</dbReference>
<reference evidence="13" key="1">
    <citation type="submission" date="2016-10" db="EMBL/GenBank/DDBJ databases">
        <authorList>
            <person name="Varghese N."/>
            <person name="Submissions S."/>
        </authorList>
    </citation>
    <scope>NUCLEOTIDE SEQUENCE [LARGE SCALE GENOMIC DNA]</scope>
    <source>
        <strain evidence="13">DSM 22127</strain>
    </source>
</reference>
<feature type="region of interest" description="Disordered" evidence="8">
    <location>
        <begin position="472"/>
        <end position="523"/>
    </location>
</feature>
<evidence type="ECO:0000256" key="3">
    <source>
        <dbReference type="ARBA" id="ARBA00022741"/>
    </source>
</evidence>
<feature type="region of interest" description="Disordered" evidence="8">
    <location>
        <begin position="400"/>
        <end position="426"/>
    </location>
</feature>
<dbReference type="PROSITE" id="PS51274">
    <property type="entry name" value="GATASE_COBBQ"/>
    <property type="match status" value="1"/>
</dbReference>
<keyword evidence="7" id="KW-0169">Cobalamin biosynthesis</keyword>
<dbReference type="InterPro" id="IPR015424">
    <property type="entry name" value="PyrdxlP-dep_Trfase"/>
</dbReference>
<dbReference type="NCBIfam" id="NF002204">
    <property type="entry name" value="PRK01077.1"/>
    <property type="match status" value="1"/>
</dbReference>
<feature type="region of interest" description="Disordered" evidence="8">
    <location>
        <begin position="231"/>
        <end position="261"/>
    </location>
</feature>
<dbReference type="GO" id="GO:0009236">
    <property type="term" value="P:cobalamin biosynthetic process"/>
    <property type="evidence" value="ECO:0007669"/>
    <property type="project" value="UniProtKB-UniRule"/>
</dbReference>
<comment type="pathway">
    <text evidence="7">Cofactor biosynthesis; adenosylcobalamin biosynthesis; cob(II)yrinate a,c-diamide from precorrin-2 (aerobic route): step 9/10.</text>
</comment>
<dbReference type="InterPro" id="IPR011698">
    <property type="entry name" value="GATase_3"/>
</dbReference>
<keyword evidence="6 7" id="KW-0315">Glutamine amidotransferase</keyword>
<evidence type="ECO:0000313" key="13">
    <source>
        <dbReference type="Proteomes" id="UP000198859"/>
    </source>
</evidence>
<sequence length="854" mass="88754">MSTRLPRFVVAAPSTGQGKTTVATGLMAALSRAGHQVSGHKVGPDYIDPGYHALASGRPGRNLDPHLVGEDRVTPLLLHGAAGADVAVVEGVMGLFDGRMGGAGFSSTAHVARLTRTPVVLVVDISRSSRTIGAVVHGLCTFDPRITVAGVILNKAGSPRQVAEVRSSIRIPVLGTIGRDDAFSAPSRHLGLVPAAERDEAAHALDRLAEHVTESVDLRALLELASSASDLDEEPWDPASEVRAPARTSDRTPDRAPGRADRPVIAMAGGRAFTFRYTETEELLRAAGCDVVAFDPLADTALPEGTSGLYLGGGFPEVHAAALTANAPLRDELRTAVAGGVPTVAECAGLLYLCTSVDESPMVGALPVTAAMSPRLTLRYPVATAAGDSLLGRTGEEVTGHEFHRTTTTPAAGAGPDPAPGGDAAWTIDGEATGFATTSVHASYLHTHWAGHPHLAQRFADAVHAYADAGTTLRDGRGATSSGTDLRDGRGATSSGTEQPAAEEGRSPVSTGAGPLPDPLRHHGDVEAAEGLLDLAVNVFPGPRPPWLDAALRDSLDDVGRYPSPTAAEAAVAAHHGREPDEVLATAGAAEAFTLLARLRPWRLPVVVHPQFTEPHAALEQAGHAVTEVQCRPEDGFVLDPAAVPEAADLVVVGNPTNPTGVLHPAEAVRRLRRPGRLVVVDEAFMDVVPGETGSLAGTGLPGVVVVRSLTKHWAVPGVRAGYLLAEPEVVAGLRREQVPWSVSTTAAAATVACTSDAAREEAARRAEALGAWRGVLEAGLAERRIHHVASAASYVLAQVGEGVHAALRDAGIAVRRADTFPGLDPSWVRIAVRPEPQVRHLLATLDGLDTARS</sequence>
<comment type="cofactor">
    <cofactor evidence="1 7">
        <name>Mg(2+)</name>
        <dbReference type="ChEBI" id="CHEBI:18420"/>
    </cofactor>
</comment>
<dbReference type="Pfam" id="PF07685">
    <property type="entry name" value="GATase_3"/>
    <property type="match status" value="1"/>
</dbReference>
<dbReference type="Pfam" id="PF01656">
    <property type="entry name" value="CbiA"/>
    <property type="match status" value="1"/>
</dbReference>
<dbReference type="EMBL" id="LT629757">
    <property type="protein sequence ID" value="SDS04845.1"/>
    <property type="molecule type" value="Genomic_DNA"/>
</dbReference>
<dbReference type="InterPro" id="IPR015422">
    <property type="entry name" value="PyrdxlP-dep_Trfase_small"/>
</dbReference>
<dbReference type="NCBIfam" id="TIGR00379">
    <property type="entry name" value="cobB"/>
    <property type="match status" value="1"/>
</dbReference>
<dbReference type="PANTHER" id="PTHR43873:SF1">
    <property type="entry name" value="COBYRINATE A,C-DIAMIDE SYNTHASE"/>
    <property type="match status" value="1"/>
</dbReference>
<evidence type="ECO:0000256" key="6">
    <source>
        <dbReference type="ARBA" id="ARBA00022962"/>
    </source>
</evidence>
<organism evidence="12 13">
    <name type="scientific">Nocardioides scoriae</name>
    <dbReference type="NCBI Taxonomy" id="642780"/>
    <lineage>
        <taxon>Bacteria</taxon>
        <taxon>Bacillati</taxon>
        <taxon>Actinomycetota</taxon>
        <taxon>Actinomycetes</taxon>
        <taxon>Propionibacteriales</taxon>
        <taxon>Nocardioidaceae</taxon>
        <taxon>Nocardioides</taxon>
    </lineage>
</organism>
<feature type="domain" description="CobB/CobQ-like glutamine amidotransferase" evidence="11">
    <location>
        <begin position="277"/>
        <end position="452"/>
    </location>
</feature>
<keyword evidence="2 7" id="KW-0436">Ligase</keyword>
<dbReference type="GO" id="GO:0043802">
    <property type="term" value="F:hydrogenobyrinic acid a,c-diamide synthase (glutamine-hydrolysing) activity"/>
    <property type="evidence" value="ECO:0007669"/>
    <property type="project" value="UniProtKB-UniRule"/>
</dbReference>
<feature type="compositionally biased region" description="Basic and acidic residues" evidence="8">
    <location>
        <begin position="248"/>
        <end position="261"/>
    </location>
</feature>
<evidence type="ECO:0000259" key="9">
    <source>
        <dbReference type="Pfam" id="PF00155"/>
    </source>
</evidence>
<dbReference type="Gene3D" id="3.40.640.10">
    <property type="entry name" value="Type I PLP-dependent aspartate aminotransferase-like (Major domain)"/>
    <property type="match status" value="1"/>
</dbReference>
<dbReference type="RefSeq" id="WP_197681101.1">
    <property type="nucleotide sequence ID" value="NZ_LT629757.1"/>
</dbReference>
<dbReference type="SUPFAM" id="SSF52540">
    <property type="entry name" value="P-loop containing nucleoside triphosphate hydrolases"/>
    <property type="match status" value="1"/>
</dbReference>
<feature type="domain" description="Aminotransferase class I/classII large" evidence="9">
    <location>
        <begin position="532"/>
        <end position="845"/>
    </location>
</feature>
<dbReference type="STRING" id="642780.SAMN04488570_1017"/>
<proteinExistence type="inferred from homology"/>
<dbReference type="NCBIfam" id="NF005915">
    <property type="entry name" value="PRK07908.1"/>
    <property type="match status" value="1"/>
</dbReference>
<feature type="active site" description="Nucleophile" evidence="7">
    <location>
        <position position="347"/>
    </location>
</feature>
<protein>
    <recommendedName>
        <fullName evidence="7">Hydrogenobyrinate a,c-diamide synthase</fullName>
        <ecNumber evidence="7">6.3.5.9</ecNumber>
    </recommendedName>
    <alternativeName>
        <fullName evidence="7">Hydrogenobyrinic acid a,c-diamide synthase</fullName>
    </alternativeName>
</protein>